<evidence type="ECO:0000313" key="2">
    <source>
        <dbReference type="Proteomes" id="UP000886879"/>
    </source>
</evidence>
<dbReference type="EMBL" id="DVFO01000068">
    <property type="protein sequence ID" value="HIQ61288.1"/>
    <property type="molecule type" value="Genomic_DNA"/>
</dbReference>
<proteinExistence type="predicted"/>
<sequence>MKQNALVKSAEREGLKQRIKEMREFLEQQSIEVTEYDELLVRRLIEKVTVYDERFEVEFKSGAKVDVER</sequence>
<organism evidence="1 2">
    <name type="scientific">Candidatus Enterenecus faecium</name>
    <dbReference type="NCBI Taxonomy" id="2840780"/>
    <lineage>
        <taxon>Bacteria</taxon>
        <taxon>Bacillati</taxon>
        <taxon>Bacillota</taxon>
        <taxon>Clostridia</taxon>
        <taxon>Eubacteriales</taxon>
        <taxon>Candidatus Enterenecus</taxon>
    </lineage>
</organism>
<protein>
    <submittedName>
        <fullName evidence="1">Uncharacterized protein</fullName>
    </submittedName>
</protein>
<accession>A0A9D0YV07</accession>
<reference evidence="1" key="2">
    <citation type="journal article" date="2021" name="PeerJ">
        <title>Extensive microbial diversity within the chicken gut microbiome revealed by metagenomics and culture.</title>
        <authorList>
            <person name="Gilroy R."/>
            <person name="Ravi A."/>
            <person name="Getino M."/>
            <person name="Pursley I."/>
            <person name="Horton D.L."/>
            <person name="Alikhan N.F."/>
            <person name="Baker D."/>
            <person name="Gharbi K."/>
            <person name="Hall N."/>
            <person name="Watson M."/>
            <person name="Adriaenssens E.M."/>
            <person name="Foster-Nyarko E."/>
            <person name="Jarju S."/>
            <person name="Secka A."/>
            <person name="Antonio M."/>
            <person name="Oren A."/>
            <person name="Chaudhuri R.R."/>
            <person name="La Ragione R."/>
            <person name="Hildebrand F."/>
            <person name="Pallen M.J."/>
        </authorList>
    </citation>
    <scope>NUCLEOTIDE SEQUENCE</scope>
    <source>
        <strain evidence="1">ChiGjej2B2-12916</strain>
    </source>
</reference>
<name>A0A9D0YV07_9FIRM</name>
<dbReference type="AlphaFoldDB" id="A0A9D0YV07"/>
<comment type="caution">
    <text evidence="1">The sequence shown here is derived from an EMBL/GenBank/DDBJ whole genome shotgun (WGS) entry which is preliminary data.</text>
</comment>
<dbReference type="Proteomes" id="UP000886879">
    <property type="component" value="Unassembled WGS sequence"/>
</dbReference>
<evidence type="ECO:0000313" key="1">
    <source>
        <dbReference type="EMBL" id="HIQ61288.1"/>
    </source>
</evidence>
<gene>
    <name evidence="1" type="ORF">IAD31_06795</name>
</gene>
<reference evidence="1" key="1">
    <citation type="submission" date="2020-10" db="EMBL/GenBank/DDBJ databases">
        <authorList>
            <person name="Gilroy R."/>
        </authorList>
    </citation>
    <scope>NUCLEOTIDE SEQUENCE</scope>
    <source>
        <strain evidence="1">ChiGjej2B2-12916</strain>
    </source>
</reference>